<feature type="signal peptide" evidence="2">
    <location>
        <begin position="1"/>
        <end position="22"/>
    </location>
</feature>
<keyword evidence="1 2" id="KW-0732">Signal</keyword>
<dbReference type="NCBIfam" id="TIGR04183">
    <property type="entry name" value="Por_Secre_tail"/>
    <property type="match status" value="1"/>
</dbReference>
<dbReference type="InterPro" id="IPR026444">
    <property type="entry name" value="Secre_tail"/>
</dbReference>
<dbReference type="RefSeq" id="WP_105047407.1">
    <property type="nucleotide sequence ID" value="NZ_CP150661.1"/>
</dbReference>
<dbReference type="InterPro" id="IPR052025">
    <property type="entry name" value="Xyloglucanase_GH74"/>
</dbReference>
<sequence>MKKLLHIVYFTLLLFVCAQLNAQTINYKKEALKENSNFYEIVKKTRQQFINKKLHSKSVETILDKKEKKLFERWVWIWKDRINPDGTFPQKQVNKEEYLNLLENNTKTQARSSSTTKPWTQIGPTAIVNKNGNFDYPGPGRVDVVVVDPGNSDIMYIGTTSGGLWKTTDAGATWTPKTDHLAGLGVTDILLDPNNTDILYMATGDRDSSYISSIGLFKSTDAGETWAPTGLTFSLSQNEYIRDISFGRTPAGAIVSTTIFALTNEEIKRSTDSAANWSNIPVSYTFSPFQEKFQSMVFDPNDGNKIVVSDYYGGIYYSTNGGNSFKLHDVYQGGNNQKILRITATPADNDHFYGINQDGTFQKYRFAFTEDAADLIKSTDVTADINGTPTPFNSQDGYIQCIAISPTNANNLMVGGVQGWKSTDNGDNFTPILNAYSNPLPSGQIHVHADHHFLLFTDDSHIINGNDAGLRMGSFSPTSDEDFPDISSGLIITQIYNIAITHGLNGDDYMMANQDNDGFSKVWKDGKQQWVAAVAGDGTGTAIDIVDPTIRYLGGTSGQLNRTNNGYANGYDSAIKILRSDAANAEFISPLALHPTNANIVYVGHGDVKKSTDKGGSVDLEYNAGVSDTFTALNSGLTQTSFLDVSLNNSVIRIFAIGNISDESTLRRSIDDGVNWTTIASPAGVKINSVYAVPNTNVVYATASSYSAGNKVYKSTNNGDTWTNISGDMDNIIMKKIILDPNKNNETIYVATELGLYYTDNSTTSWKKLGTGLPNVIVTDIKVSKNNGNVYIGTFGRGMWVYDDQKYFDNTTPENVYWSDVTSWEGKTLPTTTDDVFIKAGEEVTLDFNGAVAKSVEIADNGFLYIEKNADLTIENNFDSNSANSGVNIYSDATDSGTLIVKGNSTGNITYVRGGLLASKWSLVTPPVAGQAIKDFAEKVDNDIRKNTNTGTDPNRFAIAKYNDANATGEKWEYFDVNVATDVEFEKGAGYSISRNTDGEVNFTGTIQTSSLNVNATHDKWVAVGNPFTAYYPANKGTSGDFVTENTSKLASDAPSVYVWDNNQGKYVSYSDESIEAKVLAPGQGFFIKMKASGTDEMVAFNNQYIGTKSSLTGNSVFNKSSETKPYVKLFISNGQLKVNTDIIFSKEATIGFDAGKDIINFNSSEFDLTTKLLDNSSNKDYTLQSIPSDDYENQVIPLNLKGKANEKITFSALNSNLPDGMKIFLEDKETGNTYELSETKNYTLTLASDTSGFGRFYAHFSTKVLSVATSDVTKIEIYNTNNLLQINGTTGHLKIDLFDINGKRIFNQNQTSNKFSPVDLNGFSRGVYLVKVTSEGKSVSKKIIIN</sequence>
<evidence type="ECO:0000259" key="3">
    <source>
        <dbReference type="Pfam" id="PF18962"/>
    </source>
</evidence>
<dbReference type="SUPFAM" id="SSF110296">
    <property type="entry name" value="Oligoxyloglucan reducing end-specific cellobiohydrolase"/>
    <property type="match status" value="1"/>
</dbReference>
<dbReference type="SUPFAM" id="SSF50939">
    <property type="entry name" value="Sialidases"/>
    <property type="match status" value="1"/>
</dbReference>
<gene>
    <name evidence="4" type="ORF">BTO14_00085</name>
</gene>
<dbReference type="Proteomes" id="UP000247345">
    <property type="component" value="Unassembled WGS sequence"/>
</dbReference>
<evidence type="ECO:0000313" key="4">
    <source>
        <dbReference type="EMBL" id="PQJ71743.1"/>
    </source>
</evidence>
<dbReference type="Pfam" id="PF18962">
    <property type="entry name" value="Por_Secre_tail"/>
    <property type="match status" value="1"/>
</dbReference>
<comment type="caution">
    <text evidence="4">The sequence shown here is derived from an EMBL/GenBank/DDBJ whole genome shotgun (WGS) entry which is preliminary data.</text>
</comment>
<proteinExistence type="predicted"/>
<name>A0A2P6C9Z6_9FLAO</name>
<evidence type="ECO:0000313" key="5">
    <source>
        <dbReference type="Proteomes" id="UP000247345"/>
    </source>
</evidence>
<evidence type="ECO:0000256" key="2">
    <source>
        <dbReference type="SAM" id="SignalP"/>
    </source>
</evidence>
<dbReference type="InterPro" id="IPR015943">
    <property type="entry name" value="WD40/YVTN_repeat-like_dom_sf"/>
</dbReference>
<keyword evidence="5" id="KW-1185">Reference proteome</keyword>
<evidence type="ECO:0000256" key="1">
    <source>
        <dbReference type="ARBA" id="ARBA00022729"/>
    </source>
</evidence>
<dbReference type="PANTHER" id="PTHR43739:SF5">
    <property type="entry name" value="EXO-ALPHA-SIALIDASE"/>
    <property type="match status" value="1"/>
</dbReference>
<dbReference type="OrthoDB" id="9757947at2"/>
<organism evidence="4 5">
    <name type="scientific">Polaribacter butkevichii</name>
    <dbReference type="NCBI Taxonomy" id="218490"/>
    <lineage>
        <taxon>Bacteria</taxon>
        <taxon>Pseudomonadati</taxon>
        <taxon>Bacteroidota</taxon>
        <taxon>Flavobacteriia</taxon>
        <taxon>Flavobacteriales</taxon>
        <taxon>Flavobacteriaceae</taxon>
    </lineage>
</organism>
<dbReference type="InterPro" id="IPR036278">
    <property type="entry name" value="Sialidase_sf"/>
</dbReference>
<accession>A0A2P6C9Z6</accession>
<dbReference type="GO" id="GO:0010411">
    <property type="term" value="P:xyloglucan metabolic process"/>
    <property type="evidence" value="ECO:0007669"/>
    <property type="project" value="TreeGrafter"/>
</dbReference>
<feature type="domain" description="Secretion system C-terminal sorting" evidence="3">
    <location>
        <begin position="1282"/>
        <end position="1346"/>
    </location>
</feature>
<feature type="chain" id="PRO_5015122661" description="Secretion system C-terminal sorting domain-containing protein" evidence="2">
    <location>
        <begin position="23"/>
        <end position="1347"/>
    </location>
</feature>
<protein>
    <recommendedName>
        <fullName evidence="3">Secretion system C-terminal sorting domain-containing protein</fullName>
    </recommendedName>
</protein>
<dbReference type="EMBL" id="MSCK01000001">
    <property type="protein sequence ID" value="PQJ71743.1"/>
    <property type="molecule type" value="Genomic_DNA"/>
</dbReference>
<dbReference type="PANTHER" id="PTHR43739">
    <property type="entry name" value="XYLOGLUCANASE (EUROFUNG)"/>
    <property type="match status" value="1"/>
</dbReference>
<dbReference type="Gene3D" id="2.130.10.10">
    <property type="entry name" value="YVTN repeat-like/Quinoprotein amine dehydrogenase"/>
    <property type="match status" value="3"/>
</dbReference>
<reference evidence="4 5" key="1">
    <citation type="submission" date="2016-12" db="EMBL/GenBank/DDBJ databases">
        <title>Trade-off between light-utilization and light-protection in marine flavobacteria.</title>
        <authorList>
            <person name="Kumagai Y."/>
            <person name="Yoshizawa S."/>
            <person name="Kogure K."/>
            <person name="Iwasaki W."/>
        </authorList>
    </citation>
    <scope>NUCLEOTIDE SEQUENCE [LARGE SCALE GENOMIC DNA]</scope>
    <source>
        <strain evidence="4 5">KCTC 12100</strain>
    </source>
</reference>